<dbReference type="FunFam" id="3.40.50.2000:FF:000149">
    <property type="entry name" value="Glycogen phosphorylase, muscle form"/>
    <property type="match status" value="1"/>
</dbReference>
<dbReference type="NCBIfam" id="TIGR02093">
    <property type="entry name" value="P_ylase"/>
    <property type="match status" value="1"/>
</dbReference>
<dbReference type="GeneID" id="66878795"/>
<dbReference type="SUPFAM" id="SSF53756">
    <property type="entry name" value="UDP-Glycosyltransferase/glycogen phosphorylase"/>
    <property type="match status" value="1"/>
</dbReference>
<dbReference type="Pfam" id="PF00343">
    <property type="entry name" value="Phosphorylase"/>
    <property type="match status" value="1"/>
</dbReference>
<protein>
    <recommendedName>
        <fullName evidence="10">Alpha-1,4 glucan phosphorylase</fullName>
        <ecNumber evidence="10">2.4.1.1</ecNumber>
    </recommendedName>
</protein>
<evidence type="ECO:0000313" key="11">
    <source>
        <dbReference type="EMBL" id="CEK26825.1"/>
    </source>
</evidence>
<feature type="modified residue" description="N6-(pyridoxal phosphate)lysine" evidence="9">
    <location>
        <position position="665"/>
    </location>
</feature>
<dbReference type="GO" id="GO:0030170">
    <property type="term" value="F:pyridoxal phosphate binding"/>
    <property type="evidence" value="ECO:0007669"/>
    <property type="project" value="InterPro"/>
</dbReference>
<comment type="catalytic activity">
    <reaction evidence="1 10">
        <text>[(1-&gt;4)-alpha-D-glucosyl](n) + phosphate = [(1-&gt;4)-alpha-D-glucosyl](n-1) + alpha-D-glucose 1-phosphate</text>
        <dbReference type="Rhea" id="RHEA:41732"/>
        <dbReference type="Rhea" id="RHEA-COMP:9584"/>
        <dbReference type="Rhea" id="RHEA-COMP:9586"/>
        <dbReference type="ChEBI" id="CHEBI:15444"/>
        <dbReference type="ChEBI" id="CHEBI:43474"/>
        <dbReference type="ChEBI" id="CHEBI:58601"/>
        <dbReference type="EC" id="2.4.1.1"/>
    </reaction>
</comment>
<name>A0A085U5L2_YERRU</name>
<comment type="function">
    <text evidence="10">Allosteric enzyme that catalyzes the rate-limiting step in glycogen catabolism, the phosphorolytic cleavage of glycogen to produce glucose-1-phosphate, and plays a central role in maintaining cellular and organismal glucose homeostasis.</text>
</comment>
<keyword evidence="7 10" id="KW-0119">Carbohydrate metabolism</keyword>
<comment type="cofactor">
    <cofactor evidence="2 10">
        <name>pyridoxal 5'-phosphate</name>
        <dbReference type="ChEBI" id="CHEBI:597326"/>
    </cofactor>
</comment>
<evidence type="ECO:0000256" key="3">
    <source>
        <dbReference type="ARBA" id="ARBA00006047"/>
    </source>
</evidence>
<dbReference type="Proteomes" id="UP000255169">
    <property type="component" value="Unassembled WGS sequence"/>
</dbReference>
<dbReference type="STRING" id="29486.UGYR_15005"/>
<dbReference type="CDD" id="cd04300">
    <property type="entry name" value="GT35_Glycogen_Phosphorylase"/>
    <property type="match status" value="1"/>
</dbReference>
<evidence type="ECO:0000256" key="10">
    <source>
        <dbReference type="RuleBase" id="RU000587"/>
    </source>
</evidence>
<dbReference type="OrthoDB" id="7229284at2"/>
<sequence length="816" mass="92911">MKNTPLTQDKNQISEFRNSILYELKYSLGVTRQTASSSDIFSALALVVRRNQMDDYLCTQERHFQSRKKRIYYISMEFLIGQSLRNNLINQGIMETAKAALESLDVDFESIVKSEEDAALGNGGLGRLAACFIDSMATLDIAGSGHGIKYEYGLFHQQIQDGKQIEKPDDWHSAHSPWLIEHQSQSMIIPLYGRIMEIKDQNGHYNPMWMDWKIIIGVPHDYLVSGYNNNTVNSLRLYSASASDSFDIHIFNHGDYLNAVNQKIASENISKVLYPSDEVLAGKELRLTQEYFLVACTLRDVMHDFFLHSTHLNQLPEFVAIQLNDTHPALAIVELMRILVDEHAVDWDIAWDLTQRVCAYTNHTLMPEALEKWSVNLFELLLPRHLQIIYEINRRFLLEVHRWQPEREDLLVSMSLIEEVPEKKVRMAYLAIIGCHKVNGVAKLHSELIKSNLVPDFYRFMPDKFTNQTNGVTPRRWIQQANPRLSSFLDSHLGNEWVTNLTLLTKLKALANDNCVIADLAEIKKSNKIKLSQIITRQQGLIINPEAMFDCQIKRIHEYKRQLLNILYVISLYQKIIDGAVSIYPKVHIFSGKAAPGYAMAKLIIQLINQVALKVNNDPRVNEQLKVVFLEDYKVSLAEHIIPAADLSEQISTAGTEASGTSNMKLAMNGALTIGTLDGANIEIRDAVGHENFYVFGLSAEQIAEKTARGRSSYDEYLSHVELKAAIDSLISGTFHSDKNLFSPIFHMLVSHGDHYFHLADFDSYRHAQYQALTDYSDTYSWHKRALNTISGMGDFSSDRTILGYSKDIWGEANIK</sequence>
<dbReference type="RefSeq" id="WP_004720124.1">
    <property type="nucleotide sequence ID" value="NZ_CCYO01000036.1"/>
</dbReference>
<dbReference type="EC" id="2.4.1.1" evidence="10"/>
<keyword evidence="4 10" id="KW-0328">Glycosyltransferase</keyword>
<keyword evidence="6 9" id="KW-0663">Pyridoxal phosphate</keyword>
<evidence type="ECO:0000256" key="4">
    <source>
        <dbReference type="ARBA" id="ARBA00022676"/>
    </source>
</evidence>
<dbReference type="Gene3D" id="3.40.50.2000">
    <property type="entry name" value="Glycogen Phosphorylase B"/>
    <property type="match status" value="2"/>
</dbReference>
<gene>
    <name evidence="12" type="primary">glgP_1</name>
    <name evidence="11" type="ORF">CSF007_5290</name>
    <name evidence="12" type="ORF">NCTC10476_01054</name>
</gene>
<accession>A0A085U5L2</accession>
<evidence type="ECO:0000256" key="1">
    <source>
        <dbReference type="ARBA" id="ARBA00001275"/>
    </source>
</evidence>
<dbReference type="eggNOG" id="COG0058">
    <property type="taxonomic scope" value="Bacteria"/>
</dbReference>
<dbReference type="PATRIC" id="fig|29486.44.peg.2433"/>
<dbReference type="GO" id="GO:0005980">
    <property type="term" value="P:glycogen catabolic process"/>
    <property type="evidence" value="ECO:0007669"/>
    <property type="project" value="TreeGrafter"/>
</dbReference>
<evidence type="ECO:0000256" key="6">
    <source>
        <dbReference type="ARBA" id="ARBA00022898"/>
    </source>
</evidence>
<comment type="similarity">
    <text evidence="3 10">Belongs to the glycogen phosphorylase family.</text>
</comment>
<evidence type="ECO:0000313" key="12">
    <source>
        <dbReference type="EMBL" id="SUP99802.1"/>
    </source>
</evidence>
<keyword evidence="13" id="KW-1185">Reference proteome</keyword>
<keyword evidence="5 10" id="KW-0808">Transferase</keyword>
<dbReference type="PROSITE" id="PS00102">
    <property type="entry name" value="PHOSPHORYLASE"/>
    <property type="match status" value="1"/>
</dbReference>
<dbReference type="PIRSF" id="PIRSF000460">
    <property type="entry name" value="Pprylas_GlgP"/>
    <property type="match status" value="1"/>
</dbReference>
<evidence type="ECO:0000256" key="5">
    <source>
        <dbReference type="ARBA" id="ARBA00022679"/>
    </source>
</evidence>
<reference evidence="11" key="1">
    <citation type="journal article" date="2015" name="Genome Announc.">
        <title>Complete Genome Sequence of Yersinia ruckeri Strain CSF007-82, Etiologic Agent of Red Mouth Disease in Salmonid Fish.</title>
        <authorList>
            <person name="Nelson M.C."/>
            <person name="LaPatra S.E."/>
            <person name="Welch T.J."/>
            <person name="Graf J."/>
        </authorList>
    </citation>
    <scope>NUCLEOTIDE SEQUENCE</scope>
    <source>
        <strain evidence="11">CSF007-82</strain>
    </source>
</reference>
<dbReference type="GO" id="GO:0008184">
    <property type="term" value="F:glycogen phosphorylase activity"/>
    <property type="evidence" value="ECO:0007669"/>
    <property type="project" value="InterPro"/>
</dbReference>
<dbReference type="GO" id="GO:0005737">
    <property type="term" value="C:cytoplasm"/>
    <property type="evidence" value="ECO:0007669"/>
    <property type="project" value="TreeGrafter"/>
</dbReference>
<evidence type="ECO:0000256" key="8">
    <source>
        <dbReference type="ARBA" id="ARBA00025174"/>
    </source>
</evidence>
<dbReference type="InterPro" id="IPR035090">
    <property type="entry name" value="Pyridoxal_P_attach_site"/>
</dbReference>
<dbReference type="InterPro" id="IPR000811">
    <property type="entry name" value="Glyco_trans_35"/>
</dbReference>
<dbReference type="PANTHER" id="PTHR11468:SF3">
    <property type="entry name" value="GLYCOGEN PHOSPHORYLASE, LIVER FORM"/>
    <property type="match status" value="1"/>
</dbReference>
<proteinExistence type="inferred from homology"/>
<evidence type="ECO:0000256" key="2">
    <source>
        <dbReference type="ARBA" id="ARBA00001933"/>
    </source>
</evidence>
<evidence type="ECO:0000256" key="7">
    <source>
        <dbReference type="ARBA" id="ARBA00023277"/>
    </source>
</evidence>
<dbReference type="PANTHER" id="PTHR11468">
    <property type="entry name" value="GLYCOGEN PHOSPHORYLASE"/>
    <property type="match status" value="1"/>
</dbReference>
<dbReference type="EMBL" id="LN681231">
    <property type="protein sequence ID" value="CEK26825.1"/>
    <property type="molecule type" value="Genomic_DNA"/>
</dbReference>
<comment type="function">
    <text evidence="8">Phosphorylase is an important allosteric enzyme in carbohydrate metabolism. Enzymes from different sources differ in their regulatory mechanisms and in their natural substrates. However, all known phosphorylases share catalytic and structural properties.</text>
</comment>
<dbReference type="AlphaFoldDB" id="A0A085U5L2"/>
<evidence type="ECO:0000256" key="9">
    <source>
        <dbReference type="PIRSR" id="PIRSR000460-1"/>
    </source>
</evidence>
<dbReference type="EMBL" id="UHJG01000001">
    <property type="protein sequence ID" value="SUP99802.1"/>
    <property type="molecule type" value="Genomic_DNA"/>
</dbReference>
<evidence type="ECO:0000313" key="13">
    <source>
        <dbReference type="Proteomes" id="UP000255169"/>
    </source>
</evidence>
<organism evidence="11">
    <name type="scientific">Yersinia ruckeri</name>
    <dbReference type="NCBI Taxonomy" id="29486"/>
    <lineage>
        <taxon>Bacteria</taxon>
        <taxon>Pseudomonadati</taxon>
        <taxon>Pseudomonadota</taxon>
        <taxon>Gammaproteobacteria</taxon>
        <taxon>Enterobacterales</taxon>
        <taxon>Yersiniaceae</taxon>
        <taxon>Yersinia</taxon>
    </lineage>
</organism>
<dbReference type="InterPro" id="IPR011833">
    <property type="entry name" value="Glycg_phsphrylas"/>
</dbReference>
<reference evidence="12 13" key="2">
    <citation type="submission" date="2018-06" db="EMBL/GenBank/DDBJ databases">
        <authorList>
            <consortium name="Pathogen Informatics"/>
            <person name="Doyle S."/>
        </authorList>
    </citation>
    <scope>NUCLEOTIDE SEQUENCE [LARGE SCALE GENOMIC DNA]</scope>
    <source>
        <strain evidence="12 13">NCTC10476</strain>
    </source>
</reference>